<evidence type="ECO:0000256" key="1">
    <source>
        <dbReference type="SAM" id="Phobius"/>
    </source>
</evidence>
<evidence type="ECO:0000313" key="2">
    <source>
        <dbReference type="EMBL" id="CAL2108104.1"/>
    </source>
</evidence>
<dbReference type="Proteomes" id="UP001497602">
    <property type="component" value="Unassembled WGS sequence"/>
</dbReference>
<evidence type="ECO:0000313" key="3">
    <source>
        <dbReference type="Proteomes" id="UP001497602"/>
    </source>
</evidence>
<reference evidence="2 3" key="1">
    <citation type="submission" date="2024-05" db="EMBL/GenBank/DDBJ databases">
        <authorList>
            <person name="Duchaud E."/>
        </authorList>
    </citation>
    <scope>NUCLEOTIDE SEQUENCE [LARGE SCALE GENOMIC DNA]</scope>
    <source>
        <strain evidence="2">Ena-SAMPLE-TAB-13-05-2024-13:56:06:370-140305</strain>
    </source>
</reference>
<dbReference type="EMBL" id="CAXJRC010000043">
    <property type="protein sequence ID" value="CAL2108104.1"/>
    <property type="molecule type" value="Genomic_DNA"/>
</dbReference>
<protein>
    <recommendedName>
        <fullName evidence="4">DUF805 domain-containing protein</fullName>
    </recommendedName>
</protein>
<comment type="caution">
    <text evidence="2">The sequence shown here is derived from an EMBL/GenBank/DDBJ whole genome shotgun (WGS) entry which is preliminary data.</text>
</comment>
<sequence>MNLYRKIYFLIYNLVLKTPSRDEYPYFIANITLSGIISFNIFLLVDIFLIPDLISVHQKTIVLFLYFVFTIFNYIYFYKSYRDDNKKDVSIISIEFSSLVLLILMPVLIVVLNRNGYF</sequence>
<keyword evidence="1" id="KW-1133">Transmembrane helix</keyword>
<organism evidence="2 3">
    <name type="scientific">Tenacibaculum vairaonense</name>
    <dbReference type="NCBI Taxonomy" id="3137860"/>
    <lineage>
        <taxon>Bacteria</taxon>
        <taxon>Pseudomonadati</taxon>
        <taxon>Bacteroidota</taxon>
        <taxon>Flavobacteriia</taxon>
        <taxon>Flavobacteriales</taxon>
        <taxon>Flavobacteriaceae</taxon>
        <taxon>Tenacibaculum</taxon>
    </lineage>
</organism>
<keyword evidence="1" id="KW-0812">Transmembrane</keyword>
<feature type="transmembrane region" description="Helical" evidence="1">
    <location>
        <begin position="90"/>
        <end position="112"/>
    </location>
</feature>
<feature type="transmembrane region" description="Helical" evidence="1">
    <location>
        <begin position="61"/>
        <end position="78"/>
    </location>
</feature>
<keyword evidence="1" id="KW-0472">Membrane</keyword>
<gene>
    <name evidence="2" type="ORF">T190115A13A_60099</name>
</gene>
<proteinExistence type="predicted"/>
<accession>A0ABM9PQQ1</accession>
<name>A0ABM9PQQ1_9FLAO</name>
<feature type="transmembrane region" description="Helical" evidence="1">
    <location>
        <begin position="24"/>
        <end position="49"/>
    </location>
</feature>
<keyword evidence="3" id="KW-1185">Reference proteome</keyword>
<dbReference type="RefSeq" id="WP_348739668.1">
    <property type="nucleotide sequence ID" value="NZ_CAXJRC010000043.1"/>
</dbReference>
<evidence type="ECO:0008006" key="4">
    <source>
        <dbReference type="Google" id="ProtNLM"/>
    </source>
</evidence>